<evidence type="ECO:0000256" key="3">
    <source>
        <dbReference type="ARBA" id="ARBA00022525"/>
    </source>
</evidence>
<evidence type="ECO:0000259" key="5">
    <source>
        <dbReference type="SMART" id="SM00737"/>
    </source>
</evidence>
<dbReference type="Proteomes" id="UP000324832">
    <property type="component" value="Unassembled WGS sequence"/>
</dbReference>
<evidence type="ECO:0000256" key="1">
    <source>
        <dbReference type="ARBA" id="ARBA00004613"/>
    </source>
</evidence>
<evidence type="ECO:0000256" key="4">
    <source>
        <dbReference type="SAM" id="SignalP"/>
    </source>
</evidence>
<keyword evidence="3" id="KW-0964">Secreted</keyword>
<evidence type="ECO:0000313" key="7">
    <source>
        <dbReference type="Proteomes" id="UP000324832"/>
    </source>
</evidence>
<dbReference type="InterPro" id="IPR003172">
    <property type="entry name" value="ML_dom"/>
</dbReference>
<dbReference type="SUPFAM" id="SSF81296">
    <property type="entry name" value="E set domains"/>
    <property type="match status" value="1"/>
</dbReference>
<dbReference type="SMART" id="SM00737">
    <property type="entry name" value="ML"/>
    <property type="match status" value="1"/>
</dbReference>
<evidence type="ECO:0000313" key="6">
    <source>
        <dbReference type="EMBL" id="VVC90462.1"/>
    </source>
</evidence>
<comment type="subcellular location">
    <subcellularLocation>
        <location evidence="1">Secreted</location>
    </subcellularLocation>
</comment>
<dbReference type="Gene3D" id="2.60.40.770">
    <property type="match status" value="1"/>
</dbReference>
<dbReference type="AlphaFoldDB" id="A0A5E4PZ35"/>
<dbReference type="EMBL" id="FZQP02000793">
    <property type="protein sequence ID" value="VVC90462.1"/>
    <property type="molecule type" value="Genomic_DNA"/>
</dbReference>
<name>A0A5E4PZ35_9NEOP</name>
<feature type="domain" description="MD-2-related lipid-recognition" evidence="5">
    <location>
        <begin position="21"/>
        <end position="146"/>
    </location>
</feature>
<keyword evidence="7" id="KW-1185">Reference proteome</keyword>
<gene>
    <name evidence="6" type="ORF">LSINAPIS_LOCUS3364</name>
</gene>
<reference evidence="6 7" key="1">
    <citation type="submission" date="2017-07" db="EMBL/GenBank/DDBJ databases">
        <authorList>
            <person name="Talla V."/>
            <person name="Backstrom N."/>
        </authorList>
    </citation>
    <scope>NUCLEOTIDE SEQUENCE [LARGE SCALE GENOMIC DNA]</scope>
</reference>
<feature type="chain" id="PRO_5022970629" description="MD-2-related lipid-recognition domain-containing protein" evidence="4">
    <location>
        <begin position="17"/>
        <end position="150"/>
    </location>
</feature>
<sequence>MLRVLVILCVAAFVKSQSTNISPCDAGAGNLPINVYIEGCIDPPCQAQRGTNATMHVVFRAPTTTRSMTTYIIPRLFGEEIDYPLGEQAITCNFLENTYCPVMKDEIVKYKFSFFIQLVFPPISLPLDLKVVDQLGNPVFCFRVTVQVLW</sequence>
<dbReference type="FunFam" id="2.60.40.770:FF:000001">
    <property type="entry name" value="NPC intracellular cholesterol transporter 2"/>
    <property type="match status" value="1"/>
</dbReference>
<accession>A0A5E4PZ35</accession>
<comment type="similarity">
    <text evidence="2">Belongs to the NPC2 family.</text>
</comment>
<dbReference type="InterPro" id="IPR014756">
    <property type="entry name" value="Ig_E-set"/>
</dbReference>
<dbReference type="GO" id="GO:0005576">
    <property type="term" value="C:extracellular region"/>
    <property type="evidence" value="ECO:0007669"/>
    <property type="project" value="UniProtKB-SubCell"/>
</dbReference>
<dbReference type="Pfam" id="PF02221">
    <property type="entry name" value="E1_DerP2_DerF2"/>
    <property type="match status" value="1"/>
</dbReference>
<keyword evidence="4" id="KW-0732">Signal</keyword>
<organism evidence="6 7">
    <name type="scientific">Leptidea sinapis</name>
    <dbReference type="NCBI Taxonomy" id="189913"/>
    <lineage>
        <taxon>Eukaryota</taxon>
        <taxon>Metazoa</taxon>
        <taxon>Ecdysozoa</taxon>
        <taxon>Arthropoda</taxon>
        <taxon>Hexapoda</taxon>
        <taxon>Insecta</taxon>
        <taxon>Pterygota</taxon>
        <taxon>Neoptera</taxon>
        <taxon>Endopterygota</taxon>
        <taxon>Lepidoptera</taxon>
        <taxon>Glossata</taxon>
        <taxon>Ditrysia</taxon>
        <taxon>Papilionoidea</taxon>
        <taxon>Pieridae</taxon>
        <taxon>Dismorphiinae</taxon>
        <taxon>Leptidea</taxon>
    </lineage>
</organism>
<protein>
    <recommendedName>
        <fullName evidence="5">MD-2-related lipid-recognition domain-containing protein</fullName>
    </recommendedName>
</protein>
<proteinExistence type="inferred from homology"/>
<feature type="signal peptide" evidence="4">
    <location>
        <begin position="1"/>
        <end position="16"/>
    </location>
</feature>
<evidence type="ECO:0000256" key="2">
    <source>
        <dbReference type="ARBA" id="ARBA00006370"/>
    </source>
</evidence>